<evidence type="ECO:0000313" key="4">
    <source>
        <dbReference type="Proteomes" id="UP001610818"/>
    </source>
</evidence>
<keyword evidence="1" id="KW-0812">Transmembrane</keyword>
<protein>
    <submittedName>
        <fullName evidence="3">DUF1648 domain-containing protein</fullName>
    </submittedName>
</protein>
<gene>
    <name evidence="3" type="ORF">ACH4F9_24090</name>
</gene>
<dbReference type="Proteomes" id="UP001610818">
    <property type="component" value="Unassembled WGS sequence"/>
</dbReference>
<organism evidence="3 4">
    <name type="scientific">Streptomyces longisporoflavus</name>
    <dbReference type="NCBI Taxonomy" id="28044"/>
    <lineage>
        <taxon>Bacteria</taxon>
        <taxon>Bacillati</taxon>
        <taxon>Actinomycetota</taxon>
        <taxon>Actinomycetes</taxon>
        <taxon>Kitasatosporales</taxon>
        <taxon>Streptomycetaceae</taxon>
        <taxon>Streptomyces</taxon>
    </lineage>
</organism>
<evidence type="ECO:0000313" key="3">
    <source>
        <dbReference type="EMBL" id="MFH8548096.1"/>
    </source>
</evidence>
<dbReference type="RefSeq" id="WP_397714520.1">
    <property type="nucleotide sequence ID" value="NZ_JBIRGN010000004.1"/>
</dbReference>
<dbReference type="Pfam" id="PF07853">
    <property type="entry name" value="DUF1648"/>
    <property type="match status" value="1"/>
</dbReference>
<keyword evidence="1" id="KW-0472">Membrane</keyword>
<evidence type="ECO:0000256" key="1">
    <source>
        <dbReference type="SAM" id="Phobius"/>
    </source>
</evidence>
<dbReference type="EMBL" id="JBIRGQ010000004">
    <property type="protein sequence ID" value="MFH8548096.1"/>
    <property type="molecule type" value="Genomic_DNA"/>
</dbReference>
<sequence length="99" mass="10088">MGAVGAGAALLAALPFVLGLVADLVVYVTVREQLPEQLARHFGADGTADGYVGHGGFLAMLMGMFVTLGAVGVFLSLRSDFAAPASREAADSCIMGAWT</sequence>
<keyword evidence="4" id="KW-1185">Reference proteome</keyword>
<name>A0ABW7QSW9_9ACTN</name>
<accession>A0ABW7QSW9</accession>
<feature type="domain" description="DUF1648" evidence="2">
    <location>
        <begin position="20"/>
        <end position="60"/>
    </location>
</feature>
<evidence type="ECO:0000259" key="2">
    <source>
        <dbReference type="Pfam" id="PF07853"/>
    </source>
</evidence>
<keyword evidence="1" id="KW-1133">Transmembrane helix</keyword>
<dbReference type="InterPro" id="IPR012867">
    <property type="entry name" value="DUF1648"/>
</dbReference>
<proteinExistence type="predicted"/>
<reference evidence="3 4" key="1">
    <citation type="submission" date="2024-10" db="EMBL/GenBank/DDBJ databases">
        <title>The Natural Products Discovery Center: Release of the First 8490 Sequenced Strains for Exploring Actinobacteria Biosynthetic Diversity.</title>
        <authorList>
            <person name="Kalkreuter E."/>
            <person name="Kautsar S.A."/>
            <person name="Yang D."/>
            <person name="Bader C.D."/>
            <person name="Teijaro C.N."/>
            <person name="Fluegel L."/>
            <person name="Davis C.M."/>
            <person name="Simpson J.R."/>
            <person name="Lauterbach L."/>
            <person name="Steele A.D."/>
            <person name="Gui C."/>
            <person name="Meng S."/>
            <person name="Li G."/>
            <person name="Viehrig K."/>
            <person name="Ye F."/>
            <person name="Su P."/>
            <person name="Kiefer A.F."/>
            <person name="Nichols A."/>
            <person name="Cepeda A.J."/>
            <person name="Yan W."/>
            <person name="Fan B."/>
            <person name="Jiang Y."/>
            <person name="Adhikari A."/>
            <person name="Zheng C.-J."/>
            <person name="Schuster L."/>
            <person name="Cowan T.M."/>
            <person name="Smanski M.J."/>
            <person name="Chevrette M.G."/>
            <person name="De Carvalho L.P.S."/>
            <person name="Shen B."/>
        </authorList>
    </citation>
    <scope>NUCLEOTIDE SEQUENCE [LARGE SCALE GENOMIC DNA]</scope>
    <source>
        <strain evidence="3 4">NPDC017990</strain>
    </source>
</reference>
<comment type="caution">
    <text evidence="3">The sequence shown here is derived from an EMBL/GenBank/DDBJ whole genome shotgun (WGS) entry which is preliminary data.</text>
</comment>
<feature type="transmembrane region" description="Helical" evidence="1">
    <location>
        <begin position="57"/>
        <end position="77"/>
    </location>
</feature>